<name>A0A511ZIF1_9BACI</name>
<protein>
    <submittedName>
        <fullName evidence="1">Uncharacterized protein</fullName>
    </submittedName>
</protein>
<evidence type="ECO:0000313" key="2">
    <source>
        <dbReference type="Proteomes" id="UP000321558"/>
    </source>
</evidence>
<evidence type="ECO:0000313" key="1">
    <source>
        <dbReference type="EMBL" id="GEN87222.1"/>
    </source>
</evidence>
<gene>
    <name evidence="1" type="ORF">OSO01_19610</name>
</gene>
<sequence length="99" mass="11347">MGVVKFKTSGKAIPLIPLSEHNDFIFENDELAFLPGQLREIADLHNYGMTVPEIAELERRTKKEILLALIELAYQEKITRPLAFLPDGYSEISNERYLI</sequence>
<accession>A0A511ZIF1</accession>
<dbReference type="AlphaFoldDB" id="A0A511ZIF1"/>
<comment type="caution">
    <text evidence="1">The sequence shown here is derived from an EMBL/GenBank/DDBJ whole genome shotgun (WGS) entry which is preliminary data.</text>
</comment>
<dbReference type="Proteomes" id="UP000321558">
    <property type="component" value="Unassembled WGS sequence"/>
</dbReference>
<keyword evidence="2" id="KW-1185">Reference proteome</keyword>
<dbReference type="OrthoDB" id="2721223at2"/>
<reference evidence="1 2" key="1">
    <citation type="submission" date="2019-07" db="EMBL/GenBank/DDBJ databases">
        <title>Whole genome shotgun sequence of Oceanobacillus sojae NBRC 105379.</title>
        <authorList>
            <person name="Hosoyama A."/>
            <person name="Uohara A."/>
            <person name="Ohji S."/>
            <person name="Ichikawa N."/>
        </authorList>
    </citation>
    <scope>NUCLEOTIDE SEQUENCE [LARGE SCALE GENOMIC DNA]</scope>
    <source>
        <strain evidence="1 2">NBRC 105379</strain>
    </source>
</reference>
<organism evidence="1 2">
    <name type="scientific">Oceanobacillus sojae</name>
    <dbReference type="NCBI Taxonomy" id="582851"/>
    <lineage>
        <taxon>Bacteria</taxon>
        <taxon>Bacillati</taxon>
        <taxon>Bacillota</taxon>
        <taxon>Bacilli</taxon>
        <taxon>Bacillales</taxon>
        <taxon>Bacillaceae</taxon>
        <taxon>Oceanobacillus</taxon>
    </lineage>
</organism>
<dbReference type="EMBL" id="BJYM01000007">
    <property type="protein sequence ID" value="GEN87222.1"/>
    <property type="molecule type" value="Genomic_DNA"/>
</dbReference>
<proteinExistence type="predicted"/>
<dbReference type="RefSeq" id="WP_147210224.1">
    <property type="nucleotide sequence ID" value="NZ_BJYM01000007.1"/>
</dbReference>